<name>A0A372NZD6_9SPHI</name>
<evidence type="ECO:0000256" key="9">
    <source>
        <dbReference type="ARBA" id="ARBA00023237"/>
    </source>
</evidence>
<dbReference type="PANTHER" id="PTHR30069:SF29">
    <property type="entry name" value="HEMOGLOBIN AND HEMOGLOBIN-HAPTOGLOBIN-BINDING PROTEIN 1-RELATED"/>
    <property type="match status" value="1"/>
</dbReference>
<dbReference type="OrthoDB" id="1151166at2"/>
<keyword evidence="5 11" id="KW-0732">Signal</keyword>
<evidence type="ECO:0000256" key="2">
    <source>
        <dbReference type="ARBA" id="ARBA00022448"/>
    </source>
</evidence>
<feature type="domain" description="TonB-dependent receptor-like beta-barrel" evidence="12">
    <location>
        <begin position="329"/>
        <end position="884"/>
    </location>
</feature>
<proteinExistence type="inferred from homology"/>
<dbReference type="InterPro" id="IPR039426">
    <property type="entry name" value="TonB-dep_rcpt-like"/>
</dbReference>
<dbReference type="InterPro" id="IPR000531">
    <property type="entry name" value="Beta-barrel_TonB"/>
</dbReference>
<keyword evidence="7 10" id="KW-0472">Membrane</keyword>
<comment type="similarity">
    <text evidence="10">Belongs to the TonB-dependent receptor family.</text>
</comment>
<feature type="chain" id="PRO_5017076081" evidence="11">
    <location>
        <begin position="22"/>
        <end position="917"/>
    </location>
</feature>
<keyword evidence="9" id="KW-0998">Cell outer membrane</keyword>
<dbReference type="Gene3D" id="2.170.130.10">
    <property type="entry name" value="TonB-dependent receptor, plug domain"/>
    <property type="match status" value="1"/>
</dbReference>
<reference evidence="14 15" key="1">
    <citation type="submission" date="2018-08" db="EMBL/GenBank/DDBJ databases">
        <title>Mucilaginibacter sp. MYSH2.</title>
        <authorList>
            <person name="Seo T."/>
        </authorList>
    </citation>
    <scope>NUCLEOTIDE SEQUENCE [LARGE SCALE GENOMIC DNA]</scope>
    <source>
        <strain evidence="14 15">MYSH2</strain>
    </source>
</reference>
<dbReference type="RefSeq" id="WP_117390435.1">
    <property type="nucleotide sequence ID" value="NZ_QWDC01000001.1"/>
</dbReference>
<sequence>MKILYYFIIFLFLISTCAAFGQSGEVIVTGKVTDDAGKPIEFANISCADLNISTSSNAGGNFSLSLRTTRADSTTLSITFVGKRAVSIPVSMHVSTSNLVIKLQALSLTLNEVQINSQRKRSNISNSSIIFDREAIEQVQAYSLADVLNNLPGKRMSAPDLQYNQQATLRSASTTGDPVQQANNARGVAIYVDDIRQSNDANMQTRGVGAWGITGGAIGNIKDPLTGSPQYDTPFGGLDIRNIPADNIESIEVVSGVASAKYGELTDGAIIIKRMAGKTDYRVNLRLNGASTNASVSKGFNLGKRLGAINVNFNYLNSIQTPTDNLKNYGRVSGGLMWTTKPFRNLRNTFSADYSHKIDNRKIDPDDSESQMMYSKEQRLSLSNRMSLEVNNSAWLERASFSVSYDEGYQESYRQRTVNSAVVGVADKDTTGIYEGYFRPGNYLSVDHIKGRPYNGSASLDLVNTVNWGSFTHNISLGGTFSFSGNKGEGVLSDPDHPFFNINAGGNRGQRPYPFDLLRNIYNGGVYLEDKATTSMLGKPLTLSAGVRYDVQNGFPSWQPRINASYNLSTKWSVNAAFGIASKAPSMSFRYPAPSYFDIPLLNIYNGKVNESVFLAYTQKIIKDNSNLKPSKSNQVEVGLRYDGGWLSSSLSGYIKRNRDGLNSVSSYLAIYLPTYDTVITPGQKPVYTPTGNLKLYGSEQDRSITNSVKSDNYGLEWFVSTKKVRSIQTSFNLNTSFSYSKYENVGAVRTEKVDDNFIIAGRKAWYGIYPAEQSQNWAVMSKLTTNTHIPKLGFIVSIMADIYWSTITYSPGKNAYPIAYIDKDGIVNPIPVFDPTNTDYNYLVRSPEDARRLKRPAFVYSNLSARLSKEIKKKVNISIYAYNFLNLLIRDYDRLLDTVNTYNNPVNVGAEISFKL</sequence>
<feature type="signal peptide" evidence="11">
    <location>
        <begin position="1"/>
        <end position="21"/>
    </location>
</feature>
<dbReference type="InterPro" id="IPR008969">
    <property type="entry name" value="CarboxyPept-like_regulatory"/>
</dbReference>
<dbReference type="SUPFAM" id="SSF49464">
    <property type="entry name" value="Carboxypeptidase regulatory domain-like"/>
    <property type="match status" value="1"/>
</dbReference>
<dbReference type="GO" id="GO:0015344">
    <property type="term" value="F:siderophore uptake transmembrane transporter activity"/>
    <property type="evidence" value="ECO:0007669"/>
    <property type="project" value="TreeGrafter"/>
</dbReference>
<comment type="caution">
    <text evidence="14">The sequence shown here is derived from an EMBL/GenBank/DDBJ whole genome shotgun (WGS) entry which is preliminary data.</text>
</comment>
<evidence type="ECO:0000256" key="11">
    <source>
        <dbReference type="SAM" id="SignalP"/>
    </source>
</evidence>
<evidence type="ECO:0000256" key="3">
    <source>
        <dbReference type="ARBA" id="ARBA00022452"/>
    </source>
</evidence>
<dbReference type="GO" id="GO:0044718">
    <property type="term" value="P:siderophore transmembrane transport"/>
    <property type="evidence" value="ECO:0007669"/>
    <property type="project" value="TreeGrafter"/>
</dbReference>
<dbReference type="Gene3D" id="2.60.40.1120">
    <property type="entry name" value="Carboxypeptidase-like, regulatory domain"/>
    <property type="match status" value="1"/>
</dbReference>
<gene>
    <name evidence="14" type="ORF">D0C36_04920</name>
</gene>
<evidence type="ECO:0000256" key="1">
    <source>
        <dbReference type="ARBA" id="ARBA00004571"/>
    </source>
</evidence>
<accession>A0A372NZD6</accession>
<keyword evidence="15" id="KW-1185">Reference proteome</keyword>
<evidence type="ECO:0000256" key="6">
    <source>
        <dbReference type="ARBA" id="ARBA00023077"/>
    </source>
</evidence>
<comment type="subcellular location">
    <subcellularLocation>
        <location evidence="1">Cell outer membrane</location>
        <topology evidence="1">Multi-pass membrane protein</topology>
    </subcellularLocation>
</comment>
<keyword evidence="4" id="KW-0812">Transmembrane</keyword>
<dbReference type="Pfam" id="PF13715">
    <property type="entry name" value="CarbopepD_reg_2"/>
    <property type="match status" value="1"/>
</dbReference>
<evidence type="ECO:0000256" key="7">
    <source>
        <dbReference type="ARBA" id="ARBA00023136"/>
    </source>
</evidence>
<keyword evidence="3" id="KW-1134">Transmembrane beta strand</keyword>
<keyword evidence="8 14" id="KW-0675">Receptor</keyword>
<dbReference type="Pfam" id="PF00593">
    <property type="entry name" value="TonB_dep_Rec_b-barrel"/>
    <property type="match status" value="1"/>
</dbReference>
<dbReference type="InterPro" id="IPR036942">
    <property type="entry name" value="Beta-barrel_TonB_sf"/>
</dbReference>
<evidence type="ECO:0000259" key="13">
    <source>
        <dbReference type="Pfam" id="PF07715"/>
    </source>
</evidence>
<dbReference type="GO" id="GO:0009279">
    <property type="term" value="C:cell outer membrane"/>
    <property type="evidence" value="ECO:0007669"/>
    <property type="project" value="UniProtKB-SubCell"/>
</dbReference>
<evidence type="ECO:0000313" key="15">
    <source>
        <dbReference type="Proteomes" id="UP000264217"/>
    </source>
</evidence>
<dbReference type="InterPro" id="IPR037066">
    <property type="entry name" value="Plug_dom_sf"/>
</dbReference>
<evidence type="ECO:0000256" key="10">
    <source>
        <dbReference type="RuleBase" id="RU003357"/>
    </source>
</evidence>
<keyword evidence="6 10" id="KW-0798">TonB box</keyword>
<protein>
    <submittedName>
        <fullName evidence="14">TonB-dependent receptor</fullName>
    </submittedName>
</protein>
<evidence type="ECO:0000256" key="8">
    <source>
        <dbReference type="ARBA" id="ARBA00023170"/>
    </source>
</evidence>
<feature type="domain" description="TonB-dependent receptor plug" evidence="13">
    <location>
        <begin position="123"/>
        <end position="264"/>
    </location>
</feature>
<dbReference type="EMBL" id="QWDC01000001">
    <property type="protein sequence ID" value="RFZ94877.1"/>
    <property type="molecule type" value="Genomic_DNA"/>
</dbReference>
<evidence type="ECO:0000256" key="4">
    <source>
        <dbReference type="ARBA" id="ARBA00022692"/>
    </source>
</evidence>
<evidence type="ECO:0000259" key="12">
    <source>
        <dbReference type="Pfam" id="PF00593"/>
    </source>
</evidence>
<dbReference type="Pfam" id="PF07715">
    <property type="entry name" value="Plug"/>
    <property type="match status" value="1"/>
</dbReference>
<dbReference type="Proteomes" id="UP000264217">
    <property type="component" value="Unassembled WGS sequence"/>
</dbReference>
<dbReference type="InterPro" id="IPR012910">
    <property type="entry name" value="Plug_dom"/>
</dbReference>
<evidence type="ECO:0000313" key="14">
    <source>
        <dbReference type="EMBL" id="RFZ94877.1"/>
    </source>
</evidence>
<dbReference type="AlphaFoldDB" id="A0A372NZD6"/>
<dbReference type="PANTHER" id="PTHR30069">
    <property type="entry name" value="TONB-DEPENDENT OUTER MEMBRANE RECEPTOR"/>
    <property type="match status" value="1"/>
</dbReference>
<dbReference type="SUPFAM" id="SSF56935">
    <property type="entry name" value="Porins"/>
    <property type="match status" value="1"/>
</dbReference>
<dbReference type="Gene3D" id="2.40.170.20">
    <property type="entry name" value="TonB-dependent receptor, beta-barrel domain"/>
    <property type="match status" value="1"/>
</dbReference>
<organism evidence="14 15">
    <name type="scientific">Mucilaginibacter conchicola</name>
    <dbReference type="NCBI Taxonomy" id="2303333"/>
    <lineage>
        <taxon>Bacteria</taxon>
        <taxon>Pseudomonadati</taxon>
        <taxon>Bacteroidota</taxon>
        <taxon>Sphingobacteriia</taxon>
        <taxon>Sphingobacteriales</taxon>
        <taxon>Sphingobacteriaceae</taxon>
        <taxon>Mucilaginibacter</taxon>
    </lineage>
</organism>
<evidence type="ECO:0000256" key="5">
    <source>
        <dbReference type="ARBA" id="ARBA00022729"/>
    </source>
</evidence>
<keyword evidence="2" id="KW-0813">Transport</keyword>